<accession>A0ABM3IFY0</accession>
<reference evidence="10" key="1">
    <citation type="submission" date="2025-08" db="UniProtKB">
        <authorList>
            <consortium name="RefSeq"/>
        </authorList>
    </citation>
    <scope>IDENTIFICATION</scope>
    <source>
        <tissue evidence="10">Seedling</tissue>
    </source>
</reference>
<keyword evidence="3" id="KW-0349">Heme</keyword>
<evidence type="ECO:0000256" key="3">
    <source>
        <dbReference type="ARBA" id="ARBA00022617"/>
    </source>
</evidence>
<keyword evidence="8" id="KW-1133">Transmembrane helix</keyword>
<evidence type="ECO:0000256" key="2">
    <source>
        <dbReference type="ARBA" id="ARBA00010617"/>
    </source>
</evidence>
<dbReference type="Gene3D" id="1.10.630.10">
    <property type="entry name" value="Cytochrome P450"/>
    <property type="match status" value="1"/>
</dbReference>
<keyword evidence="7" id="KW-0503">Monooxygenase</keyword>
<dbReference type="PANTHER" id="PTHR24296">
    <property type="entry name" value="CYTOCHROME P450"/>
    <property type="match status" value="1"/>
</dbReference>
<keyword evidence="4" id="KW-0479">Metal-binding</keyword>
<evidence type="ECO:0000256" key="4">
    <source>
        <dbReference type="ARBA" id="ARBA00022723"/>
    </source>
</evidence>
<evidence type="ECO:0000256" key="5">
    <source>
        <dbReference type="ARBA" id="ARBA00023002"/>
    </source>
</evidence>
<evidence type="ECO:0000256" key="8">
    <source>
        <dbReference type="SAM" id="Phobius"/>
    </source>
</evidence>
<dbReference type="InterPro" id="IPR036396">
    <property type="entry name" value="Cyt_P450_sf"/>
</dbReference>
<comment type="cofactor">
    <cofactor evidence="1">
        <name>heme</name>
        <dbReference type="ChEBI" id="CHEBI:30413"/>
    </cofactor>
</comment>
<evidence type="ECO:0000256" key="7">
    <source>
        <dbReference type="ARBA" id="ARBA00023033"/>
    </source>
</evidence>
<dbReference type="SUPFAM" id="SSF48264">
    <property type="entry name" value="Cytochrome P450"/>
    <property type="match status" value="1"/>
</dbReference>
<evidence type="ECO:0000256" key="1">
    <source>
        <dbReference type="ARBA" id="ARBA00001971"/>
    </source>
</evidence>
<feature type="transmembrane region" description="Helical" evidence="8">
    <location>
        <begin position="15"/>
        <end position="38"/>
    </location>
</feature>
<dbReference type="Pfam" id="PF00067">
    <property type="entry name" value="p450"/>
    <property type="match status" value="1"/>
</dbReference>
<dbReference type="RefSeq" id="XP_048327583.2">
    <property type="nucleotide sequence ID" value="XM_048471626.2"/>
</dbReference>
<name>A0ABM3IFY0_ZIZJJ</name>
<sequence>MGSITSSDQFLRDTILNLVLAGAGTLSAGLTWFFWLVATHPTVETKILEEIKLNLIEKQDEKGRFFNSNEVNKLVYLHAALCETLRLYPPAPINHRSSSEEDILPSGHRMKPKQRILLFFYSMGRMEDIWGEDCLEFKPERWINSDGGGIIKVSPYKFTAFNGGPQSCLGKNMSFIEMKMVAATMLWNYRVEIMEGHPISPTISITLYMKHGLKVRISQRDVVDH</sequence>
<dbReference type="Proteomes" id="UP001652623">
    <property type="component" value="Chromosome 4"/>
</dbReference>
<dbReference type="InterPro" id="IPR002401">
    <property type="entry name" value="Cyt_P450_E_grp-I"/>
</dbReference>
<protein>
    <submittedName>
        <fullName evidence="10">Alkane hydroxylase MAH1-like</fullName>
    </submittedName>
</protein>
<dbReference type="InterPro" id="IPR001128">
    <property type="entry name" value="Cyt_P450"/>
</dbReference>
<evidence type="ECO:0000313" key="9">
    <source>
        <dbReference type="Proteomes" id="UP001652623"/>
    </source>
</evidence>
<keyword evidence="9" id="KW-1185">Reference proteome</keyword>
<keyword evidence="6" id="KW-0408">Iron</keyword>
<keyword evidence="5" id="KW-0560">Oxidoreductase</keyword>
<evidence type="ECO:0000256" key="6">
    <source>
        <dbReference type="ARBA" id="ARBA00023004"/>
    </source>
</evidence>
<evidence type="ECO:0000313" key="10">
    <source>
        <dbReference type="RefSeq" id="XP_048327583.2"/>
    </source>
</evidence>
<organism evidence="9 10">
    <name type="scientific">Ziziphus jujuba</name>
    <name type="common">Chinese jujube</name>
    <name type="synonym">Ziziphus sativa</name>
    <dbReference type="NCBI Taxonomy" id="326968"/>
    <lineage>
        <taxon>Eukaryota</taxon>
        <taxon>Viridiplantae</taxon>
        <taxon>Streptophyta</taxon>
        <taxon>Embryophyta</taxon>
        <taxon>Tracheophyta</taxon>
        <taxon>Spermatophyta</taxon>
        <taxon>Magnoliopsida</taxon>
        <taxon>eudicotyledons</taxon>
        <taxon>Gunneridae</taxon>
        <taxon>Pentapetalae</taxon>
        <taxon>rosids</taxon>
        <taxon>fabids</taxon>
        <taxon>Rosales</taxon>
        <taxon>Rhamnaceae</taxon>
        <taxon>Paliureae</taxon>
        <taxon>Ziziphus</taxon>
    </lineage>
</organism>
<keyword evidence="8" id="KW-0812">Transmembrane</keyword>
<dbReference type="GeneID" id="125421851"/>
<dbReference type="PRINTS" id="PR00463">
    <property type="entry name" value="EP450I"/>
</dbReference>
<comment type="similarity">
    <text evidence="2">Belongs to the cytochrome P450 family.</text>
</comment>
<dbReference type="PRINTS" id="PR00385">
    <property type="entry name" value="P450"/>
</dbReference>
<keyword evidence="8" id="KW-0472">Membrane</keyword>
<gene>
    <name evidence="10" type="primary">LOC125421851</name>
</gene>
<proteinExistence type="inferred from homology"/>